<comment type="similarity">
    <text evidence="3">Belongs to the emb family.</text>
</comment>
<dbReference type="Gene3D" id="2.60.120.940">
    <property type="entry name" value="EmbC, C-terminal domain, subdomain 2"/>
    <property type="match status" value="1"/>
</dbReference>
<evidence type="ECO:0000256" key="1">
    <source>
        <dbReference type="ARBA" id="ARBA00003001"/>
    </source>
</evidence>
<feature type="domain" description="Arabinosyltransferas concanavalin like" evidence="15">
    <location>
        <begin position="43"/>
        <end position="199"/>
    </location>
</feature>
<dbReference type="GO" id="GO:0071555">
    <property type="term" value="P:cell wall organization"/>
    <property type="evidence" value="ECO:0007669"/>
    <property type="project" value="UniProtKB-KW"/>
</dbReference>
<dbReference type="GO" id="GO:0052636">
    <property type="term" value="F:arabinosyltransferase activity"/>
    <property type="evidence" value="ECO:0007669"/>
    <property type="project" value="InterPro"/>
</dbReference>
<feature type="transmembrane region" description="Helical" evidence="12">
    <location>
        <begin position="604"/>
        <end position="626"/>
    </location>
</feature>
<evidence type="ECO:0000256" key="10">
    <source>
        <dbReference type="ARBA" id="ARBA00023316"/>
    </source>
</evidence>
<evidence type="ECO:0000259" key="13">
    <source>
        <dbReference type="Pfam" id="PF04602"/>
    </source>
</evidence>
<evidence type="ECO:0000256" key="4">
    <source>
        <dbReference type="ARBA" id="ARBA00022475"/>
    </source>
</evidence>
<dbReference type="AlphaFoldDB" id="A0A0G3H9Z3"/>
<feature type="domain" description="Arabinosyltransferase C-terminal" evidence="14">
    <location>
        <begin position="708"/>
        <end position="1101"/>
    </location>
</feature>
<dbReference type="Pfam" id="PF04602">
    <property type="entry name" value="Arabinose_trans"/>
    <property type="match status" value="1"/>
</dbReference>
<keyword evidence="10" id="KW-0961">Cell wall biogenesis/degradation</keyword>
<feature type="transmembrane region" description="Helical" evidence="12">
    <location>
        <begin position="646"/>
        <end position="666"/>
    </location>
</feature>
<feature type="transmembrane region" description="Helical" evidence="12">
    <location>
        <begin position="548"/>
        <end position="568"/>
    </location>
</feature>
<evidence type="ECO:0000313" key="16">
    <source>
        <dbReference type="EMBL" id="AKK10114.1"/>
    </source>
</evidence>
<feature type="transmembrane region" description="Helical" evidence="12">
    <location>
        <begin position="574"/>
        <end position="597"/>
    </location>
</feature>
<evidence type="ECO:0000256" key="3">
    <source>
        <dbReference type="ARBA" id="ARBA00008195"/>
    </source>
</evidence>
<protein>
    <submittedName>
        <fullName evidence="16">Cell wall arabinan synthesis protein</fullName>
        <ecNumber evidence="16">2.4.2.-</ecNumber>
    </submittedName>
</protein>
<keyword evidence="4" id="KW-1003">Cell membrane</keyword>
<keyword evidence="7 12" id="KW-0812">Transmembrane</keyword>
<evidence type="ECO:0000256" key="6">
    <source>
        <dbReference type="ARBA" id="ARBA00022679"/>
    </source>
</evidence>
<reference evidence="17" key="2">
    <citation type="submission" date="2015-05" db="EMBL/GenBank/DDBJ databases">
        <title>Complete genome sequence of Corynebacterium uterequi DSM 45634, isolated from the uterus of a maiden mare.</title>
        <authorList>
            <person name="Ruckert C."/>
            <person name="Albersmeier A."/>
            <person name="Winkler A."/>
            <person name="Tauch A."/>
        </authorList>
    </citation>
    <scope>NUCLEOTIDE SEQUENCE [LARGE SCALE GENOMIC DNA]</scope>
    <source>
        <strain evidence="17">DSM 45634</strain>
    </source>
</reference>
<evidence type="ECO:0000256" key="11">
    <source>
        <dbReference type="SAM" id="MobiDB-lite"/>
    </source>
</evidence>
<feature type="transmembrane region" description="Helical" evidence="12">
    <location>
        <begin position="320"/>
        <end position="342"/>
    </location>
</feature>
<dbReference type="OrthoDB" id="3584570at2"/>
<feature type="transmembrane region" description="Helical" evidence="12">
    <location>
        <begin position="405"/>
        <end position="438"/>
    </location>
</feature>
<feature type="transmembrane region" description="Helical" evidence="12">
    <location>
        <begin position="247"/>
        <end position="264"/>
    </location>
</feature>
<feature type="transmembrane region" description="Helical" evidence="12">
    <location>
        <begin position="21"/>
        <end position="42"/>
    </location>
</feature>
<feature type="transmembrane region" description="Helical" evidence="12">
    <location>
        <begin position="515"/>
        <end position="536"/>
    </location>
</feature>
<dbReference type="Proteomes" id="UP000035548">
    <property type="component" value="Chromosome"/>
</dbReference>
<keyword evidence="8 12" id="KW-1133">Transmembrane helix</keyword>
<feature type="transmembrane region" description="Helical" evidence="12">
    <location>
        <begin position="450"/>
        <end position="473"/>
    </location>
</feature>
<dbReference type="InterPro" id="IPR042486">
    <property type="entry name" value="Arabino_trans_C_2"/>
</dbReference>
<proteinExistence type="inferred from homology"/>
<feature type="transmembrane region" description="Helical" evidence="12">
    <location>
        <begin position="354"/>
        <end position="370"/>
    </location>
</feature>
<keyword evidence="9 12" id="KW-0472">Membrane</keyword>
<evidence type="ECO:0000256" key="2">
    <source>
        <dbReference type="ARBA" id="ARBA00004651"/>
    </source>
</evidence>
<name>A0A0G3H9Z3_9CORY</name>
<dbReference type="InterPro" id="IPR027451">
    <property type="entry name" value="EmbABC_dom1"/>
</dbReference>
<dbReference type="GO" id="GO:0005886">
    <property type="term" value="C:plasma membrane"/>
    <property type="evidence" value="ECO:0007669"/>
    <property type="project" value="UniProtKB-SubCell"/>
</dbReference>
<evidence type="ECO:0000256" key="12">
    <source>
        <dbReference type="SAM" id="Phobius"/>
    </source>
</evidence>
<comment type="function">
    <text evidence="1">Arabinosyl transferase responsible for the polymerization of arabinose into the arabinan of arabinogalactan.</text>
</comment>
<dbReference type="InterPro" id="IPR040920">
    <property type="entry name" value="Arabino_trans_N"/>
</dbReference>
<gene>
    <name evidence="16" type="ORF">CUTER_00425</name>
</gene>
<dbReference type="Gene3D" id="2.60.120.610">
    <property type="entry name" value="arabinofuranosyltransferase like domain"/>
    <property type="match status" value="1"/>
</dbReference>
<evidence type="ECO:0000259" key="15">
    <source>
        <dbReference type="Pfam" id="PF17689"/>
    </source>
</evidence>
<evidence type="ECO:0000259" key="14">
    <source>
        <dbReference type="Pfam" id="PF14896"/>
    </source>
</evidence>
<feature type="region of interest" description="Disordered" evidence="11">
    <location>
        <begin position="800"/>
        <end position="822"/>
    </location>
</feature>
<comment type="subcellular location">
    <subcellularLocation>
        <location evidence="2">Cell membrane</location>
        <topology evidence="2">Multi-pass membrane protein</topology>
    </subcellularLocation>
</comment>
<dbReference type="EMBL" id="CP011546">
    <property type="protein sequence ID" value="AKK10114.1"/>
    <property type="molecule type" value="Genomic_DNA"/>
</dbReference>
<evidence type="ECO:0000256" key="7">
    <source>
        <dbReference type="ARBA" id="ARBA00022692"/>
    </source>
</evidence>
<dbReference type="InterPro" id="IPR032731">
    <property type="entry name" value="Arabino_trans_C"/>
</dbReference>
<dbReference type="InterPro" id="IPR007680">
    <property type="entry name" value="Arabino_trans_central"/>
</dbReference>
<dbReference type="KEGG" id="cut:CUTER_00425"/>
<keyword evidence="17" id="KW-1185">Reference proteome</keyword>
<dbReference type="Pfam" id="PF17689">
    <property type="entry name" value="Arabino_trans_N"/>
    <property type="match status" value="1"/>
</dbReference>
<feature type="transmembrane region" description="Helical" evidence="12">
    <location>
        <begin position="210"/>
        <end position="227"/>
    </location>
</feature>
<reference evidence="16 17" key="1">
    <citation type="journal article" date="2015" name="Genome Announc.">
        <title>Virulence Factor Genes Detected in the Complete Genome Sequence of Corynebacterium uterequi DSM 45634, Isolated from the Uterus of a Maiden Mare.</title>
        <authorList>
            <person name="Ruckert C."/>
            <person name="Kriete M."/>
            <person name="Jaenicke S."/>
            <person name="Winkler A."/>
            <person name="Tauch A."/>
        </authorList>
    </citation>
    <scope>NUCLEOTIDE SEQUENCE [LARGE SCALE GENOMIC DNA]</scope>
    <source>
        <strain evidence="16 17">DSM 45634</strain>
    </source>
</reference>
<accession>A0A0G3H9Z3</accession>
<evidence type="ECO:0000256" key="8">
    <source>
        <dbReference type="ARBA" id="ARBA00022989"/>
    </source>
</evidence>
<dbReference type="PATRIC" id="fig|1072256.5.peg.82"/>
<organism evidence="16 17">
    <name type="scientific">Corynebacterium uterequi</name>
    <dbReference type="NCBI Taxonomy" id="1072256"/>
    <lineage>
        <taxon>Bacteria</taxon>
        <taxon>Bacillati</taxon>
        <taxon>Actinomycetota</taxon>
        <taxon>Actinomycetes</taxon>
        <taxon>Mycobacteriales</taxon>
        <taxon>Corynebacteriaceae</taxon>
        <taxon>Corynebacterium</taxon>
    </lineage>
</organism>
<dbReference type="Gene3D" id="3.40.190.160">
    <property type="match status" value="1"/>
</dbReference>
<evidence type="ECO:0000256" key="9">
    <source>
        <dbReference type="ARBA" id="ARBA00023136"/>
    </source>
</evidence>
<evidence type="ECO:0000313" key="17">
    <source>
        <dbReference type="Proteomes" id="UP000035548"/>
    </source>
</evidence>
<evidence type="ECO:0000256" key="5">
    <source>
        <dbReference type="ARBA" id="ARBA00022676"/>
    </source>
</evidence>
<dbReference type="GO" id="GO:0071766">
    <property type="term" value="P:Actinobacterium-type cell wall biogenesis"/>
    <property type="evidence" value="ECO:0007669"/>
    <property type="project" value="InterPro"/>
</dbReference>
<feature type="compositionally biased region" description="Low complexity" evidence="11">
    <location>
        <begin position="807"/>
        <end position="818"/>
    </location>
</feature>
<sequence>MDSRVAPRPPADTSASPARTLGIVTGLLAFVLFLAIPLLPVVHTQSSVSWPQDSSVRSVNAPLVAGAPQALRARIPLGAVGALREDETLIVGSIPPSGPQAASRGLFVQVTAGGGLNVSTQGRVVAELSPREVRDLKPDDVLDLDITHTSVTVSVAGRTTTVEEDLRPQVTGVYSELEDDAASELVDAGLAVEVDVDSRFTSRPTAVKTITMWVASLLALVSLWSLWRQDRIDVPRRVAVPSRWRQVTALDAVIVGLLLFWHVFGANTSDDGFILTMARNASDAGYMANYYRWYGAPEAPFGSPYYILLGALADVATYSLWMRLPTLLAGIGTWLILSRSVLPYLGSRMASRRLAHWTAGFVFLVFWFPYNNGLRPEPVIALGTLVTWMCFERCILTRRLLPAALGVVAAAVTLTCGPTGLMAVGAFLVSLPSLVAVLHERLAASTSPRWFVTLGIMSPFLAAGLAVFVPVFADQTLSTVLESTRVRSAVGPSLDWTMEWLRYSTLFYAGSEGSLARRAAMFLLLCCVVLVCYSLARHGKVPGVAAGPTIRLMVIFALSVFFLMFTPTKWTHHFGIYAGIAPVIGALAGVVLSQLALRSAHARTYAVAGTTLLLATSFTGWNSWWYISNFGIPWWDKKPQLKGYEFADGILAVGLVILAVAVIQHLRYHSRRSQDPSYSTAAASNRVNGLLSAQVFVAALLLSGFSAASFAKAFVDQLPAYSVGLGNVRALTGNTAYLAQDVMVETDSDSSFLTPVGGVELAQSLTGADSQGFTPNGIPADLSSEDATEAMKMEAKMAALTDSDGGSHPSAHPSAHPAQDTARKAATVGVNGSYARLPFNLDPGIVPVVGSYRAEAATAAAATSHWYRLPETRSEQAPLIVVSVAGRIHHHDANGVEQPGQTFLLEYGRSTPGGVELLGEREMLDIGPAPAWRNLRLPLDALPAEADAVRLRAVDTSTDKDQWLAFTPPRVPTLAPLEEVIGSDAPGLLDWVTALQFPHQRSFRHYAGVAEIPEYRITPDHVNEPELTTFMDFAGGGALITPDAVNRMYQVPSYLNHDWHQDWGALHRYELRVDSTGQAPALAHVDYRDEVRGGLWQDSTMLVWEEEED</sequence>
<feature type="transmembrane region" description="Helical" evidence="12">
    <location>
        <begin position="687"/>
        <end position="711"/>
    </location>
</feature>
<dbReference type="EC" id="2.4.2.-" evidence="16"/>
<dbReference type="RefSeq" id="WP_047258765.1">
    <property type="nucleotide sequence ID" value="NZ_CP011546.1"/>
</dbReference>
<dbReference type="STRING" id="1072256.CUTER_00425"/>
<dbReference type="Pfam" id="PF14896">
    <property type="entry name" value="Arabino_trans_C"/>
    <property type="match status" value="1"/>
</dbReference>
<feature type="domain" description="Arabinofuranosyltransferase central" evidence="13">
    <location>
        <begin position="204"/>
        <end position="667"/>
    </location>
</feature>
<keyword evidence="6 16" id="KW-0808">Transferase</keyword>
<keyword evidence="5 16" id="KW-0328">Glycosyltransferase</keyword>